<evidence type="ECO:0000313" key="10">
    <source>
        <dbReference type="Proteomes" id="UP000708208"/>
    </source>
</evidence>
<dbReference type="AlphaFoldDB" id="A0A8J2KA05"/>
<dbReference type="InterPro" id="IPR001245">
    <property type="entry name" value="Ser-Thr/Tyr_kinase_cat_dom"/>
</dbReference>
<feature type="disulfide bond" evidence="4">
    <location>
        <begin position="392"/>
        <end position="407"/>
    </location>
</feature>
<feature type="transmembrane region" description="Helical" evidence="6">
    <location>
        <begin position="764"/>
        <end position="783"/>
    </location>
</feature>
<comment type="caution">
    <text evidence="9">The sequence shown here is derived from an EMBL/GenBank/DDBJ whole genome shotgun (WGS) entry which is preliminary data.</text>
</comment>
<feature type="disulfide bond" evidence="4">
    <location>
        <begin position="693"/>
        <end position="708"/>
    </location>
</feature>
<name>A0A8J2KA05_9HEXA</name>
<keyword evidence="6" id="KW-0472">Membrane</keyword>
<keyword evidence="10" id="KW-1185">Reference proteome</keyword>
<dbReference type="PROSITE" id="PS00109">
    <property type="entry name" value="PROTEIN_KINASE_TYR"/>
    <property type="match status" value="1"/>
</dbReference>
<dbReference type="GO" id="GO:0043235">
    <property type="term" value="C:receptor complex"/>
    <property type="evidence" value="ECO:0007669"/>
    <property type="project" value="TreeGrafter"/>
</dbReference>
<dbReference type="PROSITE" id="PS50011">
    <property type="entry name" value="PROTEIN_KINASE_DOM"/>
    <property type="match status" value="1"/>
</dbReference>
<evidence type="ECO:0000256" key="1">
    <source>
        <dbReference type="ARBA" id="ARBA00022692"/>
    </source>
</evidence>
<dbReference type="InterPro" id="IPR008266">
    <property type="entry name" value="Tyr_kinase_AS"/>
</dbReference>
<dbReference type="CDD" id="cd00192">
    <property type="entry name" value="PTKc"/>
    <property type="match status" value="1"/>
</dbReference>
<evidence type="ECO:0000256" key="3">
    <source>
        <dbReference type="ARBA" id="ARBA00023157"/>
    </source>
</evidence>
<feature type="binding site" evidence="5">
    <location>
        <position position="868"/>
    </location>
    <ligand>
        <name>ATP</name>
        <dbReference type="ChEBI" id="CHEBI:30616"/>
    </ligand>
</feature>
<feature type="domain" description="Peptidase S1" evidence="8">
    <location>
        <begin position="32"/>
        <end position="231"/>
    </location>
</feature>
<dbReference type="InterPro" id="IPR017441">
    <property type="entry name" value="Protein_kinase_ATP_BS"/>
</dbReference>
<feature type="disulfide bond" evidence="4">
    <location>
        <begin position="482"/>
        <end position="497"/>
    </location>
</feature>
<dbReference type="InterPro" id="IPR000719">
    <property type="entry name" value="Prot_kinase_dom"/>
</dbReference>
<evidence type="ECO:0000259" key="7">
    <source>
        <dbReference type="PROSITE" id="PS50011"/>
    </source>
</evidence>
<dbReference type="GO" id="GO:0006508">
    <property type="term" value="P:proteolysis"/>
    <property type="evidence" value="ECO:0007669"/>
    <property type="project" value="InterPro"/>
</dbReference>
<evidence type="ECO:0000256" key="4">
    <source>
        <dbReference type="PROSITE-ProRule" id="PRU00124"/>
    </source>
</evidence>
<feature type="disulfide bond" evidence="4">
    <location>
        <begin position="568"/>
        <end position="583"/>
    </location>
</feature>
<organism evidence="9 10">
    <name type="scientific">Allacma fusca</name>
    <dbReference type="NCBI Taxonomy" id="39272"/>
    <lineage>
        <taxon>Eukaryota</taxon>
        <taxon>Metazoa</taxon>
        <taxon>Ecdysozoa</taxon>
        <taxon>Arthropoda</taxon>
        <taxon>Hexapoda</taxon>
        <taxon>Collembola</taxon>
        <taxon>Symphypleona</taxon>
        <taxon>Sminthuridae</taxon>
        <taxon>Allacma</taxon>
    </lineage>
</organism>
<evidence type="ECO:0000256" key="2">
    <source>
        <dbReference type="ARBA" id="ARBA00022989"/>
    </source>
</evidence>
<dbReference type="InterPro" id="IPR051221">
    <property type="entry name" value="LDLR-related"/>
</dbReference>
<dbReference type="Pfam" id="PF00057">
    <property type="entry name" value="Ldl_recept_a"/>
    <property type="match status" value="10"/>
</dbReference>
<dbReference type="InterPro" id="IPR002172">
    <property type="entry name" value="LDrepeatLR_classA_rpt"/>
</dbReference>
<dbReference type="PANTHER" id="PTHR22722">
    <property type="entry name" value="LOW-DENSITY LIPOPROTEIN RECEPTOR-RELATED PROTEIN 2-RELATED"/>
    <property type="match status" value="1"/>
</dbReference>
<keyword evidence="2 6" id="KW-1133">Transmembrane helix</keyword>
<proteinExistence type="predicted"/>
<feature type="disulfide bond" evidence="4">
    <location>
        <begin position="652"/>
        <end position="667"/>
    </location>
</feature>
<dbReference type="GO" id="GO:0004252">
    <property type="term" value="F:serine-type endopeptidase activity"/>
    <property type="evidence" value="ECO:0007669"/>
    <property type="project" value="InterPro"/>
</dbReference>
<dbReference type="EMBL" id="CAJVCH010085556">
    <property type="protein sequence ID" value="CAG7722033.1"/>
    <property type="molecule type" value="Genomic_DNA"/>
</dbReference>
<dbReference type="GO" id="GO:0005886">
    <property type="term" value="C:plasma membrane"/>
    <property type="evidence" value="ECO:0007669"/>
    <property type="project" value="TreeGrafter"/>
</dbReference>
<dbReference type="Proteomes" id="UP000708208">
    <property type="component" value="Unassembled WGS sequence"/>
</dbReference>
<dbReference type="CDD" id="cd00112">
    <property type="entry name" value="LDLa"/>
    <property type="match status" value="10"/>
</dbReference>
<dbReference type="SMART" id="SM00192">
    <property type="entry name" value="LDLa"/>
    <property type="match status" value="12"/>
</dbReference>
<reference evidence="9" key="1">
    <citation type="submission" date="2021-06" db="EMBL/GenBank/DDBJ databases">
        <authorList>
            <person name="Hodson N. C."/>
            <person name="Mongue J. A."/>
            <person name="Jaron S. K."/>
        </authorList>
    </citation>
    <scope>NUCLEOTIDE SEQUENCE</scope>
</reference>
<sequence length="1090" mass="123249">MTTFPAVYDDVTSPNFDAYFGWLESPPGTCQCTAALLTTFVALTSAHCIIGLSPVNISIASHDKYENVKNQNQNVKQVIIHDNFIQGTFENDIALLVLTEGLDIDNEKYSVLLPKRNTNYIDAVDFVTWVNGKSKLDALTTNYYLIKKRTNLFENRVCKKAFPTITGKHMCASTRGLRMREDCNGFLMCYDKYLDGYLCGIISIGNNYIHETMTLFTNIQSSIEWIHASIMKLGNISSCQKHEFQCNISNACIRQKLVCDGRNDCGSGDNSDEENCKDVNGCHWSQHGCRKGNQCIPGHLKCDGKLDCKDGSDEENCHRSRNMYSMESCADSEFSCNVTTICISLESVCNGINDGGGIDDSDERDCRQVNGCHWTQHSCRLGNKCIPRSQICDGKKNCEDGSDEEHCLTSRNRDRMVSCSEKGFLCNVTMICISLSDVCNGIKDCGDIDGSDEEDCRQVNGCHWTQHACRLGNKCILRSAVCDGVEDCSDGSDEENCSYRAWRNCNSEQFTCNISKICIDETSVCNGANDCGITDTSDEENCRDLDGCHPTQFACHKGNKCIPKVKMCDQQNHCRDGSDEKKCTSTERTNGPLRCKVSNKKYYLYNICDGYRDCGEFDGSDEENCQQGKHGCLWTQFPCRISKRCLSGDEKCDGKRDCDDGSDEENCLDGSSCYWTHFACPNSTECFPRRYICNGRNDCRDGSDEKRCDDGSRCHWSEFECHDKSGCIPGHFYFDGVTHCSDGSDERDTLNETLETNTGTLAPYWYSLLGIVIILGIPFIILYRKYRRRSDLLTSMEIELFEKGDGNQIRAGQFAHENAQFIPYNQEFEIKWEDFTILEDQKLGEGAFGIVFKGQLAGHSNTDNIAVKTTKPKVDRSILLALMSELKVMIHLEMHENIVQLLGACTEFLREGRVYVLVEYCPLGSLDLHLRTTVRTKLDNLVSINEQTITNQEIPGTIDSLSGNVFVNWAVQIARGMQHLESKRVIHGDLATRNVLLYSENHVKITDFGLSRQLLNYDNYVKQSQTKLPWRWLAIETLSRPKFASEEIYKVMMRCWEFDPEMRPDFKHIEDVLRTLFQFPSSSDYCDISV</sequence>
<evidence type="ECO:0000256" key="5">
    <source>
        <dbReference type="PROSITE-ProRule" id="PRU10141"/>
    </source>
</evidence>
<feature type="disulfide bond" evidence="4">
    <location>
        <begin position="302"/>
        <end position="317"/>
    </location>
</feature>
<protein>
    <submittedName>
        <fullName evidence="9">Uncharacterized protein</fullName>
    </submittedName>
</protein>
<keyword evidence="5" id="KW-0067">ATP-binding</keyword>
<dbReference type="InterPro" id="IPR023415">
    <property type="entry name" value="LDLR_class-A_CS"/>
</dbReference>
<evidence type="ECO:0000256" key="6">
    <source>
        <dbReference type="SAM" id="Phobius"/>
    </source>
</evidence>
<dbReference type="PROSITE" id="PS50240">
    <property type="entry name" value="TRYPSIN_DOM"/>
    <property type="match status" value="1"/>
</dbReference>
<keyword evidence="1 6" id="KW-0812">Transmembrane</keyword>
<keyword evidence="3 4" id="KW-1015">Disulfide bond</keyword>
<gene>
    <name evidence="9" type="ORF">AFUS01_LOCUS11209</name>
</gene>
<feature type="domain" description="Protein kinase" evidence="7">
    <location>
        <begin position="837"/>
        <end position="1090"/>
    </location>
</feature>
<accession>A0A8J2KA05</accession>
<dbReference type="OrthoDB" id="7585063at2759"/>
<dbReference type="PROSITE" id="PS00107">
    <property type="entry name" value="PROTEIN_KINASE_ATP"/>
    <property type="match status" value="1"/>
</dbReference>
<dbReference type="InterPro" id="IPR001254">
    <property type="entry name" value="Trypsin_dom"/>
</dbReference>
<dbReference type="Pfam" id="PF07714">
    <property type="entry name" value="PK_Tyr_Ser-Thr"/>
    <property type="match status" value="1"/>
</dbReference>
<dbReference type="GO" id="GO:0005524">
    <property type="term" value="F:ATP binding"/>
    <property type="evidence" value="ECO:0007669"/>
    <property type="project" value="UniProtKB-UniRule"/>
</dbReference>
<dbReference type="PROSITE" id="PS01209">
    <property type="entry name" value="LDLRA_1"/>
    <property type="match status" value="2"/>
</dbReference>
<evidence type="ECO:0000259" key="8">
    <source>
        <dbReference type="PROSITE" id="PS50240"/>
    </source>
</evidence>
<evidence type="ECO:0000313" key="9">
    <source>
        <dbReference type="EMBL" id="CAG7722033.1"/>
    </source>
</evidence>
<dbReference type="GO" id="GO:0004672">
    <property type="term" value="F:protein kinase activity"/>
    <property type="evidence" value="ECO:0007669"/>
    <property type="project" value="InterPro"/>
</dbReference>
<keyword evidence="5" id="KW-0547">Nucleotide-binding</keyword>
<comment type="caution">
    <text evidence="4">Lacks conserved residue(s) required for the propagation of feature annotation.</text>
</comment>
<dbReference type="SMART" id="SM00020">
    <property type="entry name" value="Tryp_SPc"/>
    <property type="match status" value="1"/>
</dbReference>
<dbReference type="PROSITE" id="PS50068">
    <property type="entry name" value="LDLRA_2"/>
    <property type="match status" value="11"/>
</dbReference>